<feature type="domain" description="Creatinase N-terminal" evidence="9">
    <location>
        <begin position="165"/>
        <end position="299"/>
    </location>
</feature>
<dbReference type="PANTHER" id="PTHR43763:SF6">
    <property type="entry name" value="XAA-PRO AMINOPEPTIDASE 1"/>
    <property type="match status" value="1"/>
</dbReference>
<accession>A0A1D1VTR4</accession>
<evidence type="ECO:0000256" key="1">
    <source>
        <dbReference type="ARBA" id="ARBA00001936"/>
    </source>
</evidence>
<feature type="domain" description="Peptidase M24" evidence="8">
    <location>
        <begin position="483"/>
        <end position="697"/>
    </location>
</feature>
<reference evidence="11 12" key="1">
    <citation type="journal article" date="2016" name="Nat. Commun.">
        <title>Extremotolerant tardigrade genome and improved radiotolerance of human cultured cells by tardigrade-unique protein.</title>
        <authorList>
            <person name="Hashimoto T."/>
            <person name="Horikawa D.D."/>
            <person name="Saito Y."/>
            <person name="Kuwahara H."/>
            <person name="Kozuka-Hata H."/>
            <person name="Shin-I T."/>
            <person name="Minakuchi Y."/>
            <person name="Ohishi K."/>
            <person name="Motoyama A."/>
            <person name="Aizu T."/>
            <person name="Enomoto A."/>
            <person name="Kondo K."/>
            <person name="Tanaka S."/>
            <person name="Hara Y."/>
            <person name="Koshikawa S."/>
            <person name="Sagara H."/>
            <person name="Miura T."/>
            <person name="Yokobori S."/>
            <person name="Miyagawa K."/>
            <person name="Suzuki Y."/>
            <person name="Kubo T."/>
            <person name="Oyama M."/>
            <person name="Kohara Y."/>
            <person name="Fujiyama A."/>
            <person name="Arakawa K."/>
            <person name="Katayama T."/>
            <person name="Toyoda A."/>
            <person name="Kunieda T."/>
        </authorList>
    </citation>
    <scope>NUCLEOTIDE SEQUENCE [LARGE SCALE GENOMIC DNA]</scope>
    <source>
        <strain evidence="11 12">YOKOZUNA-1</strain>
    </source>
</reference>
<sequence>MTPARGSLTYTSSNATTSSDSETGKSVGRLVLGVLQQKVLSNFRNHQPSPSHKSGRIQRPLDISISAGDSRRRIQFLLASYGHQIVATSTVTKLNGMDADVEHKHETKLSRFCVRFGLILFLLAVCSFVFLLAFRPWAKNPPSRPFSCTVNVSNMTMGKTNTTERLRQLRRRMKEFNISAYIVPTDDAHQNEYIAAADQRREFISGFTGSAGTAIITEHNASLWTDGRYFLQAAQQLDDNWTLMKDRLPDTPTFGQFLNDKLAPQSSIGADPTTISNSTWETISKELEINGSKMVNISTNLVDLVWSETGDRPAPPNNSVWVLEQKYTGKDWKQKIQDVREKMAEKKAEYLVVTALDEIAWLLNMRGSDIPFNPVFFSYVIVGINRTMLFINESKVNSTVRRHLNIEENRMDTGPMDGVELYPYGDVFDKLDEIVHPKDKKLWLTPESSYAVCSRVTQDLLVRAASPIALMKAVKNEAELAGMYACHVRDGVALAEFFAWMEAEVPKCNVTELSAADKLEELRSQQENYVSLSFDTISASGPNGAIIHYKPTPESSIPVTSNDMFLLDSGSQYLDGTTDVTRTVHFGQPNEYQKECYTRVLKGNLAMAMNKFPEKATGERLDSFARQHLWNVGLDYAHGTGHGVGAGLNVHEGPMSIGYRHNPKDPGLLAGMVITDEPGYYEAGAFGIRIENQMAIEKAQVKYGNGSFLELRNLTLVPYQRKLLVPELLNRDEIAYINQYHETCLQHVGKALQDQNKKEAYRWLLKEAAPIG</sequence>
<proteinExistence type="inferred from homology"/>
<dbReference type="InterPro" id="IPR029149">
    <property type="entry name" value="Creatin/AminoP/Spt16_N"/>
</dbReference>
<keyword evidence="3" id="KW-0479">Metal-binding</keyword>
<evidence type="ECO:0000259" key="10">
    <source>
        <dbReference type="Pfam" id="PF16188"/>
    </source>
</evidence>
<dbReference type="GO" id="GO:0070006">
    <property type="term" value="F:metalloaminopeptidase activity"/>
    <property type="evidence" value="ECO:0007669"/>
    <property type="project" value="InterPro"/>
</dbReference>
<dbReference type="Pfam" id="PF00557">
    <property type="entry name" value="Peptidase_M24"/>
    <property type="match status" value="1"/>
</dbReference>
<dbReference type="FunFam" id="3.40.350.10:FF:000003">
    <property type="entry name" value="Xaa-pro aminopeptidase P"/>
    <property type="match status" value="1"/>
</dbReference>
<dbReference type="SUPFAM" id="SSF55920">
    <property type="entry name" value="Creatinase/aminopeptidase"/>
    <property type="match status" value="1"/>
</dbReference>
<dbReference type="OrthoDB" id="9995434at2759"/>
<dbReference type="InterPro" id="IPR000994">
    <property type="entry name" value="Pept_M24"/>
</dbReference>
<feature type="region of interest" description="Disordered" evidence="6">
    <location>
        <begin position="1"/>
        <end position="24"/>
    </location>
</feature>
<protein>
    <recommendedName>
        <fullName evidence="13">Aminopeptidase P N-terminal domain-containing protein</fullName>
    </recommendedName>
</protein>
<dbReference type="InterPro" id="IPR033740">
    <property type="entry name" value="Pept_M24B"/>
</dbReference>
<keyword evidence="7" id="KW-0472">Membrane</keyword>
<dbReference type="FunFam" id="3.90.230.10:FF:000007">
    <property type="entry name" value="Xaa-Pro aminopeptidase P"/>
    <property type="match status" value="1"/>
</dbReference>
<dbReference type="EMBL" id="BDGG01000008">
    <property type="protein sequence ID" value="GAV02364.1"/>
    <property type="molecule type" value="Genomic_DNA"/>
</dbReference>
<evidence type="ECO:0000259" key="8">
    <source>
        <dbReference type="Pfam" id="PF00557"/>
    </source>
</evidence>
<dbReference type="GO" id="GO:0046872">
    <property type="term" value="F:metal ion binding"/>
    <property type="evidence" value="ECO:0007669"/>
    <property type="project" value="UniProtKB-KW"/>
</dbReference>
<evidence type="ECO:0000313" key="11">
    <source>
        <dbReference type="EMBL" id="GAV02364.1"/>
    </source>
</evidence>
<keyword evidence="5" id="KW-0464">Manganese</keyword>
<evidence type="ECO:0000259" key="9">
    <source>
        <dbReference type="Pfam" id="PF01321"/>
    </source>
</evidence>
<comment type="similarity">
    <text evidence="2">Belongs to the peptidase M24B family.</text>
</comment>
<name>A0A1D1VTR4_RAMVA</name>
<dbReference type="SUPFAM" id="SSF53092">
    <property type="entry name" value="Creatinase/prolidase N-terminal domain"/>
    <property type="match status" value="1"/>
</dbReference>
<dbReference type="Pfam" id="PF16188">
    <property type="entry name" value="Peptidase_M24_C"/>
    <property type="match status" value="1"/>
</dbReference>
<dbReference type="CDD" id="cd01085">
    <property type="entry name" value="APP"/>
    <property type="match status" value="1"/>
</dbReference>
<evidence type="ECO:0000313" key="12">
    <source>
        <dbReference type="Proteomes" id="UP000186922"/>
    </source>
</evidence>
<feature type="transmembrane region" description="Helical" evidence="7">
    <location>
        <begin position="112"/>
        <end position="134"/>
    </location>
</feature>
<comment type="caution">
    <text evidence="11">The sequence shown here is derived from an EMBL/GenBank/DDBJ whole genome shotgun (WGS) entry which is preliminary data.</text>
</comment>
<keyword evidence="4" id="KW-0378">Hydrolase</keyword>
<dbReference type="Pfam" id="PF01321">
    <property type="entry name" value="Creatinase_N"/>
    <property type="match status" value="1"/>
</dbReference>
<dbReference type="PANTHER" id="PTHR43763">
    <property type="entry name" value="XAA-PRO AMINOPEPTIDASE 1"/>
    <property type="match status" value="1"/>
</dbReference>
<dbReference type="Gene3D" id="3.40.350.10">
    <property type="entry name" value="Creatinase/prolidase N-terminal domain"/>
    <property type="match status" value="2"/>
</dbReference>
<dbReference type="Pfam" id="PF16189">
    <property type="entry name" value="Creatinase_N_2"/>
    <property type="match status" value="1"/>
</dbReference>
<dbReference type="MEROPS" id="M24.009"/>
<dbReference type="GO" id="GO:0005737">
    <property type="term" value="C:cytoplasm"/>
    <property type="evidence" value="ECO:0007669"/>
    <property type="project" value="UniProtKB-ARBA"/>
</dbReference>
<keyword evidence="7" id="KW-0812">Transmembrane</keyword>
<evidence type="ECO:0000256" key="6">
    <source>
        <dbReference type="SAM" id="MobiDB-lite"/>
    </source>
</evidence>
<dbReference type="Gene3D" id="3.90.230.10">
    <property type="entry name" value="Creatinase/methionine aminopeptidase superfamily"/>
    <property type="match status" value="1"/>
</dbReference>
<dbReference type="InterPro" id="IPR032416">
    <property type="entry name" value="Peptidase_M24_C"/>
</dbReference>
<keyword evidence="7" id="KW-1133">Transmembrane helix</keyword>
<evidence type="ECO:0000256" key="2">
    <source>
        <dbReference type="ARBA" id="ARBA00008766"/>
    </source>
</evidence>
<dbReference type="STRING" id="947166.A0A1D1VTR4"/>
<dbReference type="AlphaFoldDB" id="A0A1D1VTR4"/>
<evidence type="ECO:0000256" key="7">
    <source>
        <dbReference type="SAM" id="Phobius"/>
    </source>
</evidence>
<organism evidence="11 12">
    <name type="scientific">Ramazzottius varieornatus</name>
    <name type="common">Water bear</name>
    <name type="synonym">Tardigrade</name>
    <dbReference type="NCBI Taxonomy" id="947166"/>
    <lineage>
        <taxon>Eukaryota</taxon>
        <taxon>Metazoa</taxon>
        <taxon>Ecdysozoa</taxon>
        <taxon>Tardigrada</taxon>
        <taxon>Eutardigrada</taxon>
        <taxon>Parachela</taxon>
        <taxon>Hypsibioidea</taxon>
        <taxon>Ramazzottiidae</taxon>
        <taxon>Ramazzottius</taxon>
    </lineage>
</organism>
<dbReference type="InterPro" id="IPR000587">
    <property type="entry name" value="Creatinase_N"/>
</dbReference>
<dbReference type="Proteomes" id="UP000186922">
    <property type="component" value="Unassembled WGS sequence"/>
</dbReference>
<feature type="domain" description="Peptidase M24 C-terminal" evidence="10">
    <location>
        <begin position="708"/>
        <end position="771"/>
    </location>
</feature>
<dbReference type="InterPro" id="IPR050422">
    <property type="entry name" value="X-Pro_aminopeptidase_P"/>
</dbReference>
<gene>
    <name evidence="11" type="primary">RvY_12940-1</name>
    <name evidence="11" type="synonym">RvY_12940.1</name>
    <name evidence="11" type="ORF">RvY_12940</name>
</gene>
<evidence type="ECO:0008006" key="13">
    <source>
        <dbReference type="Google" id="ProtNLM"/>
    </source>
</evidence>
<comment type="cofactor">
    <cofactor evidence="1">
        <name>Mn(2+)</name>
        <dbReference type="ChEBI" id="CHEBI:29035"/>
    </cofactor>
</comment>
<keyword evidence="12" id="KW-1185">Reference proteome</keyword>
<evidence type="ECO:0000256" key="3">
    <source>
        <dbReference type="ARBA" id="ARBA00022723"/>
    </source>
</evidence>
<dbReference type="InterPro" id="IPR036005">
    <property type="entry name" value="Creatinase/aminopeptidase-like"/>
</dbReference>
<feature type="compositionally biased region" description="Polar residues" evidence="6">
    <location>
        <begin position="8"/>
        <end position="21"/>
    </location>
</feature>
<evidence type="ECO:0000256" key="5">
    <source>
        <dbReference type="ARBA" id="ARBA00023211"/>
    </source>
</evidence>
<evidence type="ECO:0000256" key="4">
    <source>
        <dbReference type="ARBA" id="ARBA00022801"/>
    </source>
</evidence>